<evidence type="ECO:0008006" key="4">
    <source>
        <dbReference type="Google" id="ProtNLM"/>
    </source>
</evidence>
<gene>
    <name evidence="2" type="ORF">BHAOGJBA_1720</name>
</gene>
<sequence length="208" mass="22127">MSVAAGKWAKRQRVRATCRAVLIALADRADKRGQCWPSQTTIADDTGYAVRTIRLALAELSHAGVIARQPRGNRFGGRAADLITLNMGHDFDLLAAPELASAEPEFPADDAAKGSAGYRQIKDGLAADEGHLTGRSCRGKNLTGNQRNLLPSREEGVQEKVLREAPPTAGLTPDPFGDDAFGPPLPCGQDSDAWEELDVAEIEAGGAR</sequence>
<evidence type="ECO:0000256" key="1">
    <source>
        <dbReference type="SAM" id="MobiDB-lite"/>
    </source>
</evidence>
<feature type="compositionally biased region" description="Low complexity" evidence="1">
    <location>
        <begin position="173"/>
        <end position="182"/>
    </location>
</feature>
<protein>
    <recommendedName>
        <fullName evidence="4">Helix-turn-helix domain-containing protein</fullName>
    </recommendedName>
</protein>
<keyword evidence="3" id="KW-1185">Reference proteome</keyword>
<comment type="caution">
    <text evidence="2">The sequence shown here is derived from an EMBL/GenBank/DDBJ whole genome shotgun (WGS) entry which is preliminary data.</text>
</comment>
<dbReference type="Proteomes" id="UP001055247">
    <property type="component" value="Unassembled WGS sequence"/>
</dbReference>
<proteinExistence type="predicted"/>
<dbReference type="RefSeq" id="WP_082773223.1">
    <property type="nucleotide sequence ID" value="NZ_BPQO01000006.1"/>
</dbReference>
<dbReference type="EMBL" id="BPQO01000006">
    <property type="protein sequence ID" value="GJD88207.1"/>
    <property type="molecule type" value="Genomic_DNA"/>
</dbReference>
<dbReference type="InterPro" id="IPR036388">
    <property type="entry name" value="WH-like_DNA-bd_sf"/>
</dbReference>
<reference evidence="2" key="2">
    <citation type="submission" date="2021-08" db="EMBL/GenBank/DDBJ databases">
        <authorList>
            <person name="Tani A."/>
            <person name="Ola A."/>
            <person name="Ogura Y."/>
            <person name="Katsura K."/>
            <person name="Hayashi T."/>
        </authorList>
    </citation>
    <scope>NUCLEOTIDE SEQUENCE</scope>
    <source>
        <strain evidence="2">DSM 16372</strain>
    </source>
</reference>
<dbReference type="Pfam" id="PF13730">
    <property type="entry name" value="HTH_36"/>
    <property type="match status" value="1"/>
</dbReference>
<name>A0AAV4ZIJ5_9HYPH</name>
<reference evidence="2" key="1">
    <citation type="journal article" date="2016" name="Front. Microbiol.">
        <title>Genome Sequence of the Piezophilic, Mesophilic Sulfate-Reducing Bacterium Desulfovibrio indicus J2T.</title>
        <authorList>
            <person name="Cao J."/>
            <person name="Maignien L."/>
            <person name="Shao Z."/>
            <person name="Alain K."/>
            <person name="Jebbar M."/>
        </authorList>
    </citation>
    <scope>NUCLEOTIDE SEQUENCE</scope>
    <source>
        <strain evidence="2">DSM 16372</strain>
    </source>
</reference>
<feature type="compositionally biased region" description="Basic and acidic residues" evidence="1">
    <location>
        <begin position="152"/>
        <end position="163"/>
    </location>
</feature>
<dbReference type="Gene3D" id="1.10.10.10">
    <property type="entry name" value="Winged helix-like DNA-binding domain superfamily/Winged helix DNA-binding domain"/>
    <property type="match status" value="1"/>
</dbReference>
<organism evidence="2 3">
    <name type="scientific">Methylobacterium hispanicum</name>
    <dbReference type="NCBI Taxonomy" id="270350"/>
    <lineage>
        <taxon>Bacteria</taxon>
        <taxon>Pseudomonadati</taxon>
        <taxon>Pseudomonadota</taxon>
        <taxon>Alphaproteobacteria</taxon>
        <taxon>Hyphomicrobiales</taxon>
        <taxon>Methylobacteriaceae</taxon>
        <taxon>Methylobacterium</taxon>
    </lineage>
</organism>
<feature type="region of interest" description="Disordered" evidence="1">
    <location>
        <begin position="130"/>
        <end position="192"/>
    </location>
</feature>
<evidence type="ECO:0000313" key="3">
    <source>
        <dbReference type="Proteomes" id="UP001055247"/>
    </source>
</evidence>
<dbReference type="AlphaFoldDB" id="A0AAV4ZIJ5"/>
<evidence type="ECO:0000313" key="2">
    <source>
        <dbReference type="EMBL" id="GJD88207.1"/>
    </source>
</evidence>
<accession>A0AAV4ZIJ5</accession>